<organism evidence="2">
    <name type="scientific">Arundo donax</name>
    <name type="common">Giant reed</name>
    <name type="synonym">Donax arundinaceus</name>
    <dbReference type="NCBI Taxonomy" id="35708"/>
    <lineage>
        <taxon>Eukaryota</taxon>
        <taxon>Viridiplantae</taxon>
        <taxon>Streptophyta</taxon>
        <taxon>Embryophyta</taxon>
        <taxon>Tracheophyta</taxon>
        <taxon>Spermatophyta</taxon>
        <taxon>Magnoliopsida</taxon>
        <taxon>Liliopsida</taxon>
        <taxon>Poales</taxon>
        <taxon>Poaceae</taxon>
        <taxon>PACMAD clade</taxon>
        <taxon>Arundinoideae</taxon>
        <taxon>Arundineae</taxon>
        <taxon>Arundo</taxon>
    </lineage>
</organism>
<keyword evidence="1" id="KW-1133">Transmembrane helix</keyword>
<name>A0A0A9CWR6_ARUDO</name>
<reference evidence="2" key="2">
    <citation type="journal article" date="2015" name="Data Brief">
        <title>Shoot transcriptome of the giant reed, Arundo donax.</title>
        <authorList>
            <person name="Barrero R.A."/>
            <person name="Guerrero F.D."/>
            <person name="Moolhuijzen P."/>
            <person name="Goolsby J.A."/>
            <person name="Tidwell J."/>
            <person name="Bellgard S.E."/>
            <person name="Bellgard M.I."/>
        </authorList>
    </citation>
    <scope>NUCLEOTIDE SEQUENCE</scope>
    <source>
        <tissue evidence="2">Shoot tissue taken approximately 20 cm above the soil surface</tissue>
    </source>
</reference>
<reference evidence="2" key="1">
    <citation type="submission" date="2014-09" db="EMBL/GenBank/DDBJ databases">
        <authorList>
            <person name="Magalhaes I.L.F."/>
            <person name="Oliveira U."/>
            <person name="Santos F.R."/>
            <person name="Vidigal T.H.D.A."/>
            <person name="Brescovit A.D."/>
            <person name="Santos A.J."/>
        </authorList>
    </citation>
    <scope>NUCLEOTIDE SEQUENCE</scope>
    <source>
        <tissue evidence="2">Shoot tissue taken approximately 20 cm above the soil surface</tissue>
    </source>
</reference>
<keyword evidence="1" id="KW-0472">Membrane</keyword>
<proteinExistence type="predicted"/>
<evidence type="ECO:0000313" key="2">
    <source>
        <dbReference type="EMBL" id="JAD80021.1"/>
    </source>
</evidence>
<evidence type="ECO:0000256" key="1">
    <source>
        <dbReference type="SAM" id="Phobius"/>
    </source>
</evidence>
<feature type="transmembrane region" description="Helical" evidence="1">
    <location>
        <begin position="20"/>
        <end position="38"/>
    </location>
</feature>
<dbReference type="AlphaFoldDB" id="A0A0A9CWR6"/>
<accession>A0A0A9CWR6</accession>
<sequence length="39" mass="4624">MLLYSWVDRFVLVGAQMAYLFIRVVWSIVLALVYLLLFT</sequence>
<dbReference type="EMBL" id="GBRH01217874">
    <property type="protein sequence ID" value="JAD80021.1"/>
    <property type="molecule type" value="Transcribed_RNA"/>
</dbReference>
<protein>
    <submittedName>
        <fullName evidence="2">Uncharacterized protein</fullName>
    </submittedName>
</protein>
<keyword evidence="1" id="KW-0812">Transmembrane</keyword>